<reference evidence="2" key="1">
    <citation type="journal article" date="2019" name="Int. J. Syst. Evol. Microbiol.">
        <title>The Global Catalogue of Microorganisms (GCM) 10K type strain sequencing project: providing services to taxonomists for standard genome sequencing and annotation.</title>
        <authorList>
            <consortium name="The Broad Institute Genomics Platform"/>
            <consortium name="The Broad Institute Genome Sequencing Center for Infectious Disease"/>
            <person name="Wu L."/>
            <person name="Ma J."/>
        </authorList>
    </citation>
    <scope>NUCLEOTIDE SEQUENCE [LARGE SCALE GENOMIC DNA]</scope>
    <source>
        <strain evidence="2">JCM 4395</strain>
    </source>
</reference>
<organism evidence="1 2">
    <name type="scientific">Streptomyces longisporus</name>
    <dbReference type="NCBI Taxonomy" id="1948"/>
    <lineage>
        <taxon>Bacteria</taxon>
        <taxon>Bacillati</taxon>
        <taxon>Actinomycetota</taxon>
        <taxon>Actinomycetes</taxon>
        <taxon>Kitasatosporales</taxon>
        <taxon>Streptomycetaceae</taxon>
        <taxon>Streptomyces</taxon>
    </lineage>
</organism>
<evidence type="ECO:0000313" key="1">
    <source>
        <dbReference type="EMBL" id="GAA2477680.1"/>
    </source>
</evidence>
<comment type="caution">
    <text evidence="1">The sequence shown here is derived from an EMBL/GenBank/DDBJ whole genome shotgun (WGS) entry which is preliminary data.</text>
</comment>
<protein>
    <submittedName>
        <fullName evidence="1">Uncharacterized protein</fullName>
    </submittedName>
</protein>
<gene>
    <name evidence="1" type="ORF">GCM10010276_12440</name>
</gene>
<sequence length="281" mass="30723">MKHMPNAQSWSVISAPPSDRIILGVDFPAAGRREAGFDELVAGMGSAWSEYGFLQTVPPTVGLADRPTGDYYTEHWMRAGDWEQYEVVAVFGYCVGSVYAAEIARRLTGTQGTAPKVVLFDPQLTDVQLLANEMHKMIAMAGPVFSEEEAEQGRRRATAIVEGTSAVLAEAAVEIVDLYRELATLAFQRIGLSDSRRDEVVRLFESYMTWLSAAAQVDPSDVWQRSVGITSDDFAAQEEAGDPMVVDAVKVLGRRFPLGLGHADLMRDEAAVRVLVDHVGL</sequence>
<dbReference type="Gene3D" id="3.40.50.1820">
    <property type="entry name" value="alpha/beta hydrolase"/>
    <property type="match status" value="1"/>
</dbReference>
<evidence type="ECO:0000313" key="2">
    <source>
        <dbReference type="Proteomes" id="UP001501777"/>
    </source>
</evidence>
<dbReference type="InterPro" id="IPR029058">
    <property type="entry name" value="AB_hydrolase_fold"/>
</dbReference>
<proteinExistence type="predicted"/>
<dbReference type="Proteomes" id="UP001501777">
    <property type="component" value="Unassembled WGS sequence"/>
</dbReference>
<dbReference type="EMBL" id="BAAASG010000002">
    <property type="protein sequence ID" value="GAA2477680.1"/>
    <property type="molecule type" value="Genomic_DNA"/>
</dbReference>
<name>A0ABP5YDJ6_STRLO</name>
<accession>A0ABP5YDJ6</accession>
<dbReference type="SUPFAM" id="SSF53474">
    <property type="entry name" value="alpha/beta-Hydrolases"/>
    <property type="match status" value="1"/>
</dbReference>
<keyword evidence="2" id="KW-1185">Reference proteome</keyword>